<dbReference type="InterPro" id="IPR052971">
    <property type="entry name" value="TRP_calcium_channel"/>
</dbReference>
<dbReference type="STRING" id="1151754.M9MDB3"/>
<name>M9MDB3_PSEA3</name>
<proteinExistence type="predicted"/>
<feature type="transmembrane region" description="Helical" evidence="2">
    <location>
        <begin position="565"/>
        <end position="580"/>
    </location>
</feature>
<sequence>MQEHRPRIKAAGFEWQALNQLALKLSTHLGLLQPLTGTHLIQEFGMVRISLCRLRTGYGEADCAALNLCAQLCILALNMITEPPAWVPLDAICTLREVQHANWIFACCIVVGKVTGRALNPTPTRARIADMVMAWLPAVKAEGSEHRGAALTVDEGYGNGGAVGNCERGTWVQRSAYGVGRSSTRNEAQDSAARSRPFFKLERWASLALSPYQHRYQHKPRDRLVRMSSLDGHQPLRQLDAALDVHPAIITALIRRVKSLVARLIDRDVDEERVRGAEGLISDKTISAFHELGGDFGDAVPYALLEARVEFEEDAEKQPLDHGLNRKRAIACEVLVQRLVAHIERSSIGSASSSVGSYHLCLTKKFRRFESDGDVTLPTSALEAAIDQNCVPVLASIEARRATQAIWEGTLVQKYSAGGYTYFEPYDKKEDGAFLSHFHPSRLGVPKYSYITNIVLWIFFLAIFTVQTRTFKSFDVFEAILWIMAAGYLVEDASRWVKMGGLGAVEFWTVMDLFTDGLLFVSFCFRVASFVSHGKRSDSYELRAFQFLACVAPLIWVQLLKVFDGFVYFGTLTVIILRMFKESAIFFTLLALVMVGFGHAFLALDAADESRVDNVAVKIIDVLTQSLLGGADFELTNEDAFGYPYGHILYYAYCFVTAVILLNILIAFFGTAYSDVVDSADEVYAAFFCQKVVAMVRAPDQFVYAAPFNLLEAFVIAPLEWVLPHETYAKLNYSVQSMLFALPLMCIAFYESRVARNGGSIRLPLLEAEENDPTSSMLEGTQEDPIVPELDGSGGMQISRTKFDEIVGMMKQQ</sequence>
<dbReference type="EMBL" id="DF196776">
    <property type="protein sequence ID" value="GAC74268.1"/>
    <property type="molecule type" value="Genomic_DNA"/>
</dbReference>
<organism evidence="5 6">
    <name type="scientific">Pseudozyma antarctica (strain T-34)</name>
    <name type="common">Yeast</name>
    <name type="synonym">Candida antarctica</name>
    <dbReference type="NCBI Taxonomy" id="1151754"/>
    <lineage>
        <taxon>Eukaryota</taxon>
        <taxon>Fungi</taxon>
        <taxon>Dikarya</taxon>
        <taxon>Basidiomycota</taxon>
        <taxon>Ustilaginomycotina</taxon>
        <taxon>Ustilaginomycetes</taxon>
        <taxon>Ustilaginales</taxon>
        <taxon>Ustilaginaceae</taxon>
        <taxon>Moesziomyces</taxon>
    </lineage>
</organism>
<evidence type="ECO:0000256" key="1">
    <source>
        <dbReference type="SAM" id="MobiDB-lite"/>
    </source>
</evidence>
<accession>M9MDB3</accession>
<feature type="region of interest" description="Disordered" evidence="1">
    <location>
        <begin position="772"/>
        <end position="791"/>
    </location>
</feature>
<evidence type="ECO:0000313" key="5">
    <source>
        <dbReference type="EMBL" id="GAC74268.1"/>
    </source>
</evidence>
<dbReference type="Pfam" id="PF23190">
    <property type="entry name" value="LHD_TRPY1"/>
    <property type="match status" value="1"/>
</dbReference>
<evidence type="ECO:0000259" key="3">
    <source>
        <dbReference type="Pfam" id="PF23190"/>
    </source>
</evidence>
<reference evidence="6" key="1">
    <citation type="journal article" date="2013" name="Genome Announc.">
        <title>Genome sequence of the basidiomycetous yeast Pseudozyma antarctica T-34, a producer of the glycolipid biosurfactants mannosylerythritol lipids.</title>
        <authorList>
            <person name="Morita T."/>
            <person name="Koike H."/>
            <person name="Koyama Y."/>
            <person name="Hagiwara H."/>
            <person name="Ito E."/>
            <person name="Fukuoka T."/>
            <person name="Imura T."/>
            <person name="Machida M."/>
            <person name="Kitamoto D."/>
        </authorList>
    </citation>
    <scope>NUCLEOTIDE SEQUENCE [LARGE SCALE GENOMIC DNA]</scope>
    <source>
        <strain evidence="6">T-34</strain>
    </source>
</reference>
<keyword evidence="2" id="KW-0472">Membrane</keyword>
<feature type="transmembrane region" description="Helical" evidence="2">
    <location>
        <begin position="448"/>
        <end position="466"/>
    </location>
</feature>
<dbReference type="InterPro" id="IPR056337">
    <property type="entry name" value="LHD_YVC1"/>
</dbReference>
<feature type="transmembrane region" description="Helical" evidence="2">
    <location>
        <begin position="473"/>
        <end position="490"/>
    </location>
</feature>
<protein>
    <submittedName>
        <fullName evidence="5">Uncharacterized protein</fullName>
    </submittedName>
</protein>
<dbReference type="PANTHER" id="PTHR35859">
    <property type="entry name" value="NONSELECTIVE CATION CHANNEL PROTEIN"/>
    <property type="match status" value="1"/>
</dbReference>
<keyword evidence="2" id="KW-1133">Transmembrane helix</keyword>
<feature type="transmembrane region" description="Helical" evidence="2">
    <location>
        <begin position="648"/>
        <end position="669"/>
    </location>
</feature>
<evidence type="ECO:0000256" key="2">
    <source>
        <dbReference type="SAM" id="Phobius"/>
    </source>
</evidence>
<dbReference type="Pfam" id="PF23317">
    <property type="entry name" value="YVC1_C"/>
    <property type="match status" value="1"/>
</dbReference>
<keyword evidence="2" id="KW-0812">Transmembrane</keyword>
<dbReference type="InterPro" id="IPR056336">
    <property type="entry name" value="YVC1_C"/>
</dbReference>
<feature type="domain" description="Calcium channel YVC1-like C-terminal transmembrane" evidence="4">
    <location>
        <begin position="459"/>
        <end position="753"/>
    </location>
</feature>
<feature type="domain" description="YVC1 N-terminal linker helical" evidence="3">
    <location>
        <begin position="250"/>
        <end position="438"/>
    </location>
</feature>
<evidence type="ECO:0000259" key="4">
    <source>
        <dbReference type="Pfam" id="PF23317"/>
    </source>
</evidence>
<dbReference type="Proteomes" id="UP000011976">
    <property type="component" value="Unassembled WGS sequence"/>
</dbReference>
<gene>
    <name evidence="5" type="ORF">PANT_10c00082</name>
</gene>
<dbReference type="PANTHER" id="PTHR35859:SF4">
    <property type="entry name" value="MEMBRANE CHANNEL PROTEIN, PUTATIVE (AFU_ORTHOLOGUE AFUA_6G11300)-RELATED"/>
    <property type="match status" value="1"/>
</dbReference>
<evidence type="ECO:0000313" key="6">
    <source>
        <dbReference type="Proteomes" id="UP000011976"/>
    </source>
</evidence>
<dbReference type="OrthoDB" id="301415at2759"/>
<dbReference type="AlphaFoldDB" id="M9MDB3"/>
<feature type="transmembrane region" description="Helical" evidence="2">
    <location>
        <begin position="585"/>
        <end position="604"/>
    </location>
</feature>